<dbReference type="GO" id="GO:0006351">
    <property type="term" value="P:DNA-templated transcription"/>
    <property type="evidence" value="ECO:0007669"/>
    <property type="project" value="InterPro"/>
</dbReference>
<dbReference type="AlphaFoldDB" id="A0AAV1S9Z8"/>
<organism evidence="2 3">
    <name type="scientific">Dovyalis caffra</name>
    <dbReference type="NCBI Taxonomy" id="77055"/>
    <lineage>
        <taxon>Eukaryota</taxon>
        <taxon>Viridiplantae</taxon>
        <taxon>Streptophyta</taxon>
        <taxon>Embryophyta</taxon>
        <taxon>Tracheophyta</taxon>
        <taxon>Spermatophyta</taxon>
        <taxon>Magnoliopsida</taxon>
        <taxon>eudicotyledons</taxon>
        <taxon>Gunneridae</taxon>
        <taxon>Pentapetalae</taxon>
        <taxon>rosids</taxon>
        <taxon>fabids</taxon>
        <taxon>Malpighiales</taxon>
        <taxon>Salicaceae</taxon>
        <taxon>Flacourtieae</taxon>
        <taxon>Dovyalis</taxon>
    </lineage>
</organism>
<dbReference type="PANTHER" id="PTHR46354:SF1">
    <property type="entry name" value="PROTEIN RESPONSE TO ABA AND SALT 1-RELATED"/>
    <property type="match status" value="1"/>
</dbReference>
<feature type="domain" description="DOG1" evidence="1">
    <location>
        <begin position="11"/>
        <end position="154"/>
    </location>
</feature>
<evidence type="ECO:0000313" key="3">
    <source>
        <dbReference type="Proteomes" id="UP001314170"/>
    </source>
</evidence>
<accession>A0AAV1S9Z8</accession>
<evidence type="ECO:0000259" key="1">
    <source>
        <dbReference type="PROSITE" id="PS51806"/>
    </source>
</evidence>
<gene>
    <name evidence="2" type="ORF">DCAF_LOCUS20014</name>
</gene>
<dbReference type="InterPro" id="IPR051886">
    <property type="entry name" value="Seed_Dev/Stress_Resp_Reg"/>
</dbReference>
<dbReference type="EMBL" id="CAWUPB010001173">
    <property type="protein sequence ID" value="CAK7347330.1"/>
    <property type="molecule type" value="Genomic_DNA"/>
</dbReference>
<dbReference type="GO" id="GO:0043565">
    <property type="term" value="F:sequence-specific DNA binding"/>
    <property type="evidence" value="ECO:0007669"/>
    <property type="project" value="InterPro"/>
</dbReference>
<dbReference type="PANTHER" id="PTHR46354">
    <property type="entry name" value="DOG1 DOMAIN-CONTAINING PROTEIN"/>
    <property type="match status" value="1"/>
</dbReference>
<reference evidence="2 3" key="1">
    <citation type="submission" date="2024-01" db="EMBL/GenBank/DDBJ databases">
        <authorList>
            <person name="Waweru B."/>
        </authorList>
    </citation>
    <scope>NUCLEOTIDE SEQUENCE [LARGE SCALE GENOMIC DNA]</scope>
</reference>
<proteinExistence type="predicted"/>
<comment type="caution">
    <text evidence="2">The sequence shown here is derived from an EMBL/GenBank/DDBJ whole genome shotgun (WGS) entry which is preliminary data.</text>
</comment>
<evidence type="ECO:0000313" key="2">
    <source>
        <dbReference type="EMBL" id="CAK7347330.1"/>
    </source>
</evidence>
<dbReference type="Pfam" id="PF14144">
    <property type="entry name" value="DOG1"/>
    <property type="match status" value="1"/>
</dbReference>
<name>A0AAV1S9Z8_9ROSI</name>
<dbReference type="InterPro" id="IPR025422">
    <property type="entry name" value="TGA_domain"/>
</dbReference>
<sequence length="154" mass="18095">MAQQNPRPGIGETFRVYFNDWLSRKQILLDQLLLAIESQNSHKIDQHKNLIDLVLAHSRDYFEEKSKAANEDVFLFLSPEWFTSFERTLLWLGEFKPSAIFRLVNSSVKNLTEEQSASIEIVKFQTRRQERELSETLARVQENFEFGEKGWEVG</sequence>
<dbReference type="Proteomes" id="UP001314170">
    <property type="component" value="Unassembled WGS sequence"/>
</dbReference>
<keyword evidence="3" id="KW-1185">Reference proteome</keyword>
<dbReference type="PROSITE" id="PS51806">
    <property type="entry name" value="DOG1"/>
    <property type="match status" value="1"/>
</dbReference>
<protein>
    <recommendedName>
        <fullName evidence="1">DOG1 domain-containing protein</fullName>
    </recommendedName>
</protein>